<dbReference type="Proteomes" id="UP000246104">
    <property type="component" value="Unassembled WGS sequence"/>
</dbReference>
<evidence type="ECO:0000313" key="4">
    <source>
        <dbReference type="EMBL" id="PWU23965.1"/>
    </source>
</evidence>
<name>A0A317JR54_9BACT</name>
<evidence type="ECO:0000259" key="2">
    <source>
        <dbReference type="Pfam" id="PF26298"/>
    </source>
</evidence>
<keyword evidence="1" id="KW-0132">Cell division</keyword>
<dbReference type="GO" id="GO:0009252">
    <property type="term" value="P:peptidoglycan biosynthetic process"/>
    <property type="evidence" value="ECO:0007669"/>
    <property type="project" value="UniProtKB-UniRule"/>
</dbReference>
<sequence length="466" mass="53411">MSHSLEELQTKFPLFRYEAYTHVLSPEGLEVSFTFRLGEYVFHPKLFFHGITQGMVNRVDPQEFDDYIFQIGLAEIPSYWKLACSPTIEIVAGPLSQEEIVFWQKLIEKGMGEFFFVNDIAPFSPSFLEKTPNEIPDNAFRQSENLYRDDKENTVLMPVGGGKDSAVTFELLSTLNKEITFFTLGKDLASDTMIAVFEQKKAGTHRIHVDRILDPLMLELNTVGFLNGHTPFSSVVAFVSVFTAKLLGISQVILSNERSANEETGVYHGVNINHQYSKSFEFESDVRSYMRRRWNDAPNYFSLLRPWYEIQIMKVFSLHPEYFSVFRSCNVGKKTNTWCGHCAKCLFVTLLLSAFVSTDQVISIFGKNMLDEPDKVVVLDQLTGEAEMKAFECVGTRRETMAALYHIYVRLRTEGKPLPALIRAYQQRLDDRMDTLEHDMDALLASFDDQNFVPDDYREVLSHALS</sequence>
<accession>A0A317JR54</accession>
<dbReference type="GO" id="GO:0071555">
    <property type="term" value="P:cell wall organization"/>
    <property type="evidence" value="ECO:0007669"/>
    <property type="project" value="UniProtKB-KW"/>
</dbReference>
<dbReference type="HAMAP" id="MF_02209">
    <property type="entry name" value="MurL"/>
    <property type="match status" value="1"/>
</dbReference>
<feature type="domain" description="MurL N-terminal" evidence="3">
    <location>
        <begin position="10"/>
        <end position="303"/>
    </location>
</feature>
<comment type="pathway">
    <text evidence="1">Cell wall biogenesis; peptidoglycan biosynthesis.</text>
</comment>
<comment type="catalytic activity">
    <reaction evidence="1">
        <text>UDP-N-acetyl-alpha-D-muramoyl-L-alanyl-L-glutamate + ATP + H2O = UDP-N-acetyl-alpha-D-muramoyl-L-alanyl-D-glutamate + AMP + diphosphate + H(+)</text>
        <dbReference type="Rhea" id="RHEA:58812"/>
        <dbReference type="ChEBI" id="CHEBI:15377"/>
        <dbReference type="ChEBI" id="CHEBI:15378"/>
        <dbReference type="ChEBI" id="CHEBI:30616"/>
        <dbReference type="ChEBI" id="CHEBI:33019"/>
        <dbReference type="ChEBI" id="CHEBI:83900"/>
        <dbReference type="ChEBI" id="CHEBI:142725"/>
        <dbReference type="ChEBI" id="CHEBI:456215"/>
        <dbReference type="EC" id="5.1.1.23"/>
    </reaction>
</comment>
<dbReference type="GO" id="GO:0008360">
    <property type="term" value="P:regulation of cell shape"/>
    <property type="evidence" value="ECO:0007669"/>
    <property type="project" value="UniProtKB-KW"/>
</dbReference>
<dbReference type="Pfam" id="PF26298">
    <property type="entry name" value="MurL_epimerase_C"/>
    <property type="match status" value="1"/>
</dbReference>
<comment type="function">
    <text evidence="1">Cell wall formation. Catalyzes epimerization of the terminal L-glutamate in UDP-N-acetyl-alpha-D-muramoyl-L-alanyl-L-glutamate.</text>
</comment>
<keyword evidence="1" id="KW-0133">Cell shape</keyword>
<feature type="domain" description="MurL C-terminal" evidence="2">
    <location>
        <begin position="326"/>
        <end position="418"/>
    </location>
</feature>
<evidence type="ECO:0000256" key="1">
    <source>
        <dbReference type="HAMAP-Rule" id="MF_02209"/>
    </source>
</evidence>
<protein>
    <recommendedName>
        <fullName evidence="1">UDP-N-acetyl-alpha-D-muramoyl-L-alanyl-L-glutamate epimerase</fullName>
        <ecNumber evidence="1">5.1.1.23</ecNumber>
    </recommendedName>
    <alternativeName>
        <fullName evidence="1">UDP-MurNAc-L-Ala-L-Glu epimerase</fullName>
    </alternativeName>
</protein>
<dbReference type="EC" id="5.1.1.23" evidence="1"/>
<dbReference type="InterPro" id="IPR043689">
    <property type="entry name" value="MurL"/>
</dbReference>
<keyword evidence="1" id="KW-0413">Isomerase</keyword>
<dbReference type="Pfam" id="PF26299">
    <property type="entry name" value="MurL_N"/>
    <property type="match status" value="1"/>
</dbReference>
<dbReference type="GO" id="GO:0051301">
    <property type="term" value="P:cell division"/>
    <property type="evidence" value="ECO:0007669"/>
    <property type="project" value="UniProtKB-KW"/>
</dbReference>
<dbReference type="UniPathway" id="UPA00219"/>
<dbReference type="GO" id="GO:0016855">
    <property type="term" value="F:racemase and epimerase activity, acting on amino acids and derivatives"/>
    <property type="evidence" value="ECO:0007669"/>
    <property type="project" value="UniProtKB-UniRule"/>
</dbReference>
<dbReference type="GO" id="GO:0005737">
    <property type="term" value="C:cytoplasm"/>
    <property type="evidence" value="ECO:0007669"/>
    <property type="project" value="UniProtKB-UniRule"/>
</dbReference>
<dbReference type="InterPro" id="IPR058741">
    <property type="entry name" value="MurL_C"/>
</dbReference>
<comment type="caution">
    <text evidence="4">The sequence shown here is derived from an EMBL/GenBank/DDBJ whole genome shotgun (WGS) entry which is preliminary data.</text>
</comment>
<dbReference type="InterPro" id="IPR058740">
    <property type="entry name" value="MurL_N"/>
</dbReference>
<organism evidence="4 5">
    <name type="scientific">Candidatus Cerribacteria bacterium 'Amazon FNV 2010 28 9'</name>
    <dbReference type="NCBI Taxonomy" id="2081795"/>
    <lineage>
        <taxon>Bacteria</taxon>
        <taxon>Candidatus Cerribacteria</taxon>
    </lineage>
</organism>
<keyword evidence="1" id="KW-0961">Cell wall biogenesis/degradation</keyword>
<dbReference type="EMBL" id="PSRQ01000017">
    <property type="protein sequence ID" value="PWU23965.1"/>
    <property type="molecule type" value="Genomic_DNA"/>
</dbReference>
<keyword evidence="1" id="KW-0573">Peptidoglycan synthesis</keyword>
<keyword evidence="1" id="KW-0131">Cell cycle</keyword>
<evidence type="ECO:0000313" key="5">
    <source>
        <dbReference type="Proteomes" id="UP000246104"/>
    </source>
</evidence>
<proteinExistence type="inferred from homology"/>
<reference evidence="4 5" key="1">
    <citation type="submission" date="2018-02" db="EMBL/GenBank/DDBJ databases">
        <title>Genomic Reconstructions from Amazon Rainforest and Pasture Soil Reveal Novel Insights into the Physiology of Candidate Phyla in Tropical Sites.</title>
        <authorList>
            <person name="Kroeger M.E."/>
            <person name="Delmont T."/>
            <person name="Eren A.M."/>
            <person name="Guo J."/>
            <person name="Meyer K.M."/>
            <person name="Khan K."/>
            <person name="Rodrigues J.L.M."/>
            <person name="Bohannan B.J.M."/>
            <person name="Tringe S."/>
            <person name="Borges C.D."/>
            <person name="Tiedje J."/>
            <person name="Tsai S.M."/>
            <person name="Nusslein K."/>
        </authorList>
    </citation>
    <scope>NUCLEOTIDE SEQUENCE [LARGE SCALE GENOMIC DNA]</scope>
    <source>
        <strain evidence="4">Amazon FNV 2010 28 9</strain>
    </source>
</reference>
<gene>
    <name evidence="1" type="primary">murL</name>
    <name evidence="4" type="ORF">C5B42_01235</name>
</gene>
<comment type="similarity">
    <text evidence="1">Belongs to the MurL family.</text>
</comment>
<dbReference type="AlphaFoldDB" id="A0A317JR54"/>
<evidence type="ECO:0000259" key="3">
    <source>
        <dbReference type="Pfam" id="PF26299"/>
    </source>
</evidence>